<name>A0ABD7F120_9GAMM</name>
<sequence>MELIEIEPHFWELYRQAEQLFLSIAIDLSSVVSCWDIILTQTEVSDYQTIGRDSITSLANQCVVQLYRGDATRLEQHAASASQKLEMLTAFKTWQTQQASSV</sequence>
<keyword evidence="2" id="KW-1185">Reference proteome</keyword>
<proteinExistence type="predicted"/>
<evidence type="ECO:0000313" key="2">
    <source>
        <dbReference type="Proteomes" id="UP000827069"/>
    </source>
</evidence>
<gene>
    <name evidence="1" type="ORF">I6L31_09350</name>
</gene>
<protein>
    <submittedName>
        <fullName evidence="1">Uncharacterized protein</fullName>
    </submittedName>
</protein>
<dbReference type="AlphaFoldDB" id="A0ABD7F120"/>
<dbReference type="EMBL" id="CP079898">
    <property type="protein sequence ID" value="QXZ21989.1"/>
    <property type="molecule type" value="Genomic_DNA"/>
</dbReference>
<dbReference type="Proteomes" id="UP000827069">
    <property type="component" value="Chromosome"/>
</dbReference>
<accession>A0ABD7F120</accession>
<dbReference type="RefSeq" id="WP_005001682.1">
    <property type="nucleotide sequence ID" value="NZ_CP079898.1"/>
</dbReference>
<reference evidence="1 2" key="1">
    <citation type="submission" date="2021-07" db="EMBL/GenBank/DDBJ databases">
        <title>FDA dAtabase for Regulatory Grade micrObial Sequences (FDA-ARGOS): Supporting development and validation of Infectious Disease Dx tests.</title>
        <authorList>
            <person name="Sproer C."/>
            <person name="Gronow S."/>
            <person name="Severitt S."/>
            <person name="Schroder I."/>
            <person name="Tallon L."/>
            <person name="Sadzewicz L."/>
            <person name="Zhao X."/>
            <person name="Boylan J."/>
            <person name="Ott S."/>
            <person name="Bowen H."/>
            <person name="Vavikolanu K."/>
            <person name="Mehta A."/>
            <person name="Aluvathingal J."/>
            <person name="Nadendla S."/>
            <person name="Lowell S."/>
            <person name="Myers T."/>
            <person name="Yan Y."/>
        </authorList>
    </citation>
    <scope>NUCLEOTIDE SEQUENCE [LARGE SCALE GENOMIC DNA]</scope>
    <source>
        <strain evidence="1 2">FDAARGOS_1401</strain>
    </source>
</reference>
<organism evidence="1 2">
    <name type="scientific">Acinetobacter septicus</name>
    <dbReference type="NCBI Taxonomy" id="465797"/>
    <lineage>
        <taxon>Bacteria</taxon>
        <taxon>Pseudomonadati</taxon>
        <taxon>Pseudomonadota</taxon>
        <taxon>Gammaproteobacteria</taxon>
        <taxon>Moraxellales</taxon>
        <taxon>Moraxellaceae</taxon>
        <taxon>Acinetobacter</taxon>
    </lineage>
</organism>
<evidence type="ECO:0000313" key="1">
    <source>
        <dbReference type="EMBL" id="QXZ21989.1"/>
    </source>
</evidence>